<evidence type="ECO:0000256" key="1">
    <source>
        <dbReference type="SAM" id="MobiDB-lite"/>
    </source>
</evidence>
<reference evidence="2" key="1">
    <citation type="submission" date="2021-03" db="EMBL/GenBank/DDBJ databases">
        <authorList>
            <consortium name="Genoscope - CEA"/>
            <person name="William W."/>
        </authorList>
    </citation>
    <scope>NUCLEOTIDE SEQUENCE</scope>
    <source>
        <strain evidence="2">Doubled-haploid Pahang</strain>
    </source>
</reference>
<feature type="region of interest" description="Disordered" evidence="1">
    <location>
        <begin position="80"/>
        <end position="108"/>
    </location>
</feature>
<dbReference type="EMBL" id="HG996470">
    <property type="protein sequence ID" value="CAG1837234.1"/>
    <property type="molecule type" value="Genomic_DNA"/>
</dbReference>
<accession>A0A8D6ZVE5</accession>
<name>A0A8D6ZVE5_MUSAM</name>
<feature type="compositionally biased region" description="Low complexity" evidence="1">
    <location>
        <begin position="84"/>
        <end position="100"/>
    </location>
</feature>
<sequence length="201" mass="20104">LSLELHGITILLEGSPRHVVAEAPRSTVGDAPLLAVDGAPAAAASTAVSLAGAAEGGEATVWAGHPLLVAGPLLGADDGGPNHATARVPAGRAAEAAAPPATDPGRDVEPAAVAEEPARVGTEPGDAGSIVVFAVALALGELRFQVVRGGKDEDEDEEKASFLHSLFSLLSVLVLLLLQLGIPGGEWSPQSCKASRDVVEG</sequence>
<evidence type="ECO:0000313" key="2">
    <source>
        <dbReference type="EMBL" id="CAG1837234.1"/>
    </source>
</evidence>
<organism evidence="2">
    <name type="scientific">Musa acuminata subsp. malaccensis</name>
    <name type="common">Wild banana</name>
    <name type="synonym">Musa malaccensis</name>
    <dbReference type="NCBI Taxonomy" id="214687"/>
    <lineage>
        <taxon>Eukaryota</taxon>
        <taxon>Viridiplantae</taxon>
        <taxon>Streptophyta</taxon>
        <taxon>Embryophyta</taxon>
        <taxon>Tracheophyta</taxon>
        <taxon>Spermatophyta</taxon>
        <taxon>Magnoliopsida</taxon>
        <taxon>Liliopsida</taxon>
        <taxon>Zingiberales</taxon>
        <taxon>Musaceae</taxon>
        <taxon>Musa</taxon>
    </lineage>
</organism>
<dbReference type="AlphaFoldDB" id="A0A8D6ZVE5"/>
<protein>
    <submittedName>
        <fullName evidence="2">(wild Malaysian banana) hypothetical protein</fullName>
    </submittedName>
</protein>
<feature type="non-terminal residue" evidence="2">
    <location>
        <position position="1"/>
    </location>
</feature>
<proteinExistence type="predicted"/>
<gene>
    <name evidence="2" type="ORF">GSMUA_254110.1</name>
</gene>